<organism evidence="1">
    <name type="scientific">marine sediment metagenome</name>
    <dbReference type="NCBI Taxonomy" id="412755"/>
    <lineage>
        <taxon>unclassified sequences</taxon>
        <taxon>metagenomes</taxon>
        <taxon>ecological metagenomes</taxon>
    </lineage>
</organism>
<name>X1FL79_9ZZZZ</name>
<comment type="caution">
    <text evidence="1">The sequence shown here is derived from an EMBL/GenBank/DDBJ whole genome shotgun (WGS) entry which is preliminary data.</text>
</comment>
<feature type="non-terminal residue" evidence="1">
    <location>
        <position position="402"/>
    </location>
</feature>
<gene>
    <name evidence="1" type="ORF">S03H2_14768</name>
</gene>
<dbReference type="EMBL" id="BARU01007501">
    <property type="protein sequence ID" value="GAH45722.1"/>
    <property type="molecule type" value="Genomic_DNA"/>
</dbReference>
<dbReference type="AlphaFoldDB" id="X1FL79"/>
<sequence length="402" mass="45817">GSLHNTLISRKYKGIYDSQIAGSPLFQWNLGESSGSEGILLFGSESFSDSTINVDISSISLDVNGEVDVERILIYGSDNGVEYNLIGRAFYSNVDLWSFYWDYDLSGEDPVDYYLKSYIFDKSDNHLIISYDVKLYDFDLVVLLTDLVFGDIIDYDPTLDINEFDITGSFYLQNTDINLWDLVASYYDPLACDWIPLYTQPATVQSAGSYADYVITWDINQDKDFMDLMYNFTYEFLPMRITSESSSDIWGSWGIFDASGEWKPILLLDVSSQIDVVIYKFDAINGWIVDTTLSNENAINTVPNQVFRIFDINGDGIFEIIRVSSSQVDVIHLDQNSDWSIKTDCINNPDLQYSLLFDLYYNEVISETTIVIFQDNTVSGKLELGKYYFDSAILIEEGTILE</sequence>
<reference evidence="1" key="1">
    <citation type="journal article" date="2014" name="Front. Microbiol.">
        <title>High frequency of phylogenetically diverse reductive dehalogenase-homologous genes in deep subseafloor sedimentary metagenomes.</title>
        <authorList>
            <person name="Kawai M."/>
            <person name="Futagami T."/>
            <person name="Toyoda A."/>
            <person name="Takaki Y."/>
            <person name="Nishi S."/>
            <person name="Hori S."/>
            <person name="Arai W."/>
            <person name="Tsubouchi T."/>
            <person name="Morono Y."/>
            <person name="Uchiyama I."/>
            <person name="Ito T."/>
            <person name="Fujiyama A."/>
            <person name="Inagaki F."/>
            <person name="Takami H."/>
        </authorList>
    </citation>
    <scope>NUCLEOTIDE SEQUENCE</scope>
    <source>
        <strain evidence="1">Expedition CK06-06</strain>
    </source>
</reference>
<proteinExistence type="predicted"/>
<evidence type="ECO:0000313" key="1">
    <source>
        <dbReference type="EMBL" id="GAH45722.1"/>
    </source>
</evidence>
<accession>X1FL79</accession>
<feature type="non-terminal residue" evidence="1">
    <location>
        <position position="1"/>
    </location>
</feature>
<protein>
    <submittedName>
        <fullName evidence="1">Uncharacterized protein</fullName>
    </submittedName>
</protein>